<gene>
    <name evidence="8 9" type="primary">LOC117347283</name>
</gene>
<comment type="subcellular location">
    <subcellularLocation>
        <location evidence="1">Mitochondrion matrix</location>
        <location evidence="1">Mitochondrion nucleoid</location>
    </subcellularLocation>
</comment>
<keyword evidence="2" id="KW-0809">Transit peptide</keyword>
<accession>A0A6P8NYL1</accession>
<dbReference type="KEGG" id="gsh:117347283"/>
<dbReference type="RefSeq" id="XP_033773884.1">
    <property type="nucleotide sequence ID" value="XM_033917993.1"/>
</dbReference>
<evidence type="ECO:0000256" key="5">
    <source>
        <dbReference type="ARBA" id="ARBA00031206"/>
    </source>
</evidence>
<dbReference type="AlphaFoldDB" id="A0A6P8NYL1"/>
<keyword evidence="3" id="KW-0496">Mitochondrion</keyword>
<sequence>MAASRYRRFLKLCEEWPLDNTKWGRDLGAFLRERVAQAFREGESTQISDPETCDQIYDSLARINSNFYRYKYPRLRDTSFTEVTVEECRMVLATDSLTQMEEAKKGLWKKLKEKFSQKNTEEGSK</sequence>
<dbReference type="PANTHER" id="PTHR34260:SF1">
    <property type="entry name" value="UBIQUINOL-CYTOCHROME-C REDUCTASE COMPLEX ASSEMBLY FACTOR 2"/>
    <property type="match status" value="1"/>
</dbReference>
<evidence type="ECO:0000256" key="1">
    <source>
        <dbReference type="ARBA" id="ARBA00004436"/>
    </source>
</evidence>
<evidence type="ECO:0000313" key="7">
    <source>
        <dbReference type="Proteomes" id="UP000515159"/>
    </source>
</evidence>
<dbReference type="GO" id="GO:0042645">
    <property type="term" value="C:mitochondrial nucleoid"/>
    <property type="evidence" value="ECO:0007669"/>
    <property type="project" value="UniProtKB-SubCell"/>
</dbReference>
<name>A0A6P8NYL1_GEOSA</name>
<dbReference type="RefSeq" id="XP_033773885.1">
    <property type="nucleotide sequence ID" value="XM_033917994.1"/>
</dbReference>
<protein>
    <recommendedName>
        <fullName evidence="6">Mitochondrial nucleoid factor 1</fullName>
    </recommendedName>
    <alternativeName>
        <fullName evidence="5">Mitochondrial protein M19</fullName>
    </alternativeName>
</protein>
<evidence type="ECO:0000256" key="4">
    <source>
        <dbReference type="ARBA" id="ARBA00023271"/>
    </source>
</evidence>
<keyword evidence="7" id="KW-1185">Reference proteome</keyword>
<proteinExistence type="predicted"/>
<dbReference type="Proteomes" id="UP000515159">
    <property type="component" value="Chromosome 13"/>
</dbReference>
<reference evidence="8 9" key="1">
    <citation type="submission" date="2025-04" db="UniProtKB">
        <authorList>
            <consortium name="RefSeq"/>
        </authorList>
    </citation>
    <scope>IDENTIFICATION</scope>
</reference>
<evidence type="ECO:0000256" key="2">
    <source>
        <dbReference type="ARBA" id="ARBA00022946"/>
    </source>
</evidence>
<organism evidence="7 9">
    <name type="scientific">Geotrypetes seraphini</name>
    <name type="common">Gaboon caecilian</name>
    <name type="synonym">Caecilia seraphini</name>
    <dbReference type="NCBI Taxonomy" id="260995"/>
    <lineage>
        <taxon>Eukaryota</taxon>
        <taxon>Metazoa</taxon>
        <taxon>Chordata</taxon>
        <taxon>Craniata</taxon>
        <taxon>Vertebrata</taxon>
        <taxon>Euteleostomi</taxon>
        <taxon>Amphibia</taxon>
        <taxon>Gymnophiona</taxon>
        <taxon>Geotrypetes</taxon>
    </lineage>
</organism>
<evidence type="ECO:0000313" key="9">
    <source>
        <dbReference type="RefSeq" id="XP_033773885.1"/>
    </source>
</evidence>
<dbReference type="GO" id="GO:0034551">
    <property type="term" value="P:mitochondrial respiratory chain complex III assembly"/>
    <property type="evidence" value="ECO:0007669"/>
    <property type="project" value="TreeGrafter"/>
</dbReference>
<keyword evidence="4" id="KW-1135">Mitochondrion nucleoid</keyword>
<dbReference type="Pfam" id="PF20180">
    <property type="entry name" value="UQCC2_CBP6"/>
    <property type="match status" value="1"/>
</dbReference>
<evidence type="ECO:0000313" key="8">
    <source>
        <dbReference type="RefSeq" id="XP_033773884.1"/>
    </source>
</evidence>
<evidence type="ECO:0000256" key="3">
    <source>
        <dbReference type="ARBA" id="ARBA00023128"/>
    </source>
</evidence>
<evidence type="ECO:0000256" key="6">
    <source>
        <dbReference type="ARBA" id="ARBA00032983"/>
    </source>
</evidence>
<dbReference type="PANTHER" id="PTHR34260">
    <property type="entry name" value="UBIQUINOL-CYTOCHROME-C REDUCTASE COMPLEX ASSEMBLY FACTOR 2"/>
    <property type="match status" value="1"/>
</dbReference>
<dbReference type="InterPro" id="IPR037698">
    <property type="entry name" value="UQCC2"/>
</dbReference>
<dbReference type="OrthoDB" id="6266314at2759"/>
<dbReference type="GeneID" id="117347283"/>